<protein>
    <submittedName>
        <fullName evidence="2">Uncharacterized protein</fullName>
    </submittedName>
</protein>
<dbReference type="AlphaFoldDB" id="A0A372GMP8"/>
<feature type="region of interest" description="Disordered" evidence="1">
    <location>
        <begin position="13"/>
        <end position="36"/>
    </location>
</feature>
<evidence type="ECO:0000313" key="3">
    <source>
        <dbReference type="Proteomes" id="UP000262882"/>
    </source>
</evidence>
<organism evidence="2 3">
    <name type="scientific">Actinomadura spongiicola</name>
    <dbReference type="NCBI Taxonomy" id="2303421"/>
    <lineage>
        <taxon>Bacteria</taxon>
        <taxon>Bacillati</taxon>
        <taxon>Actinomycetota</taxon>
        <taxon>Actinomycetes</taxon>
        <taxon>Streptosporangiales</taxon>
        <taxon>Thermomonosporaceae</taxon>
        <taxon>Actinomadura</taxon>
    </lineage>
</organism>
<dbReference type="Proteomes" id="UP000262882">
    <property type="component" value="Unassembled WGS sequence"/>
</dbReference>
<proteinExistence type="predicted"/>
<evidence type="ECO:0000256" key="1">
    <source>
        <dbReference type="SAM" id="MobiDB-lite"/>
    </source>
</evidence>
<gene>
    <name evidence="2" type="ORF">D0T12_07170</name>
</gene>
<dbReference type="EMBL" id="QVNQ01000002">
    <property type="protein sequence ID" value="RFS86369.1"/>
    <property type="molecule type" value="Genomic_DNA"/>
</dbReference>
<reference evidence="2 3" key="1">
    <citation type="submission" date="2018-08" db="EMBL/GenBank/DDBJ databases">
        <title>Actinomadura spongicola sp. nov., isolated from marine sponge Leucetta chagosensis.</title>
        <authorList>
            <person name="Li L."/>
            <person name="Lin H.W."/>
        </authorList>
    </citation>
    <scope>NUCLEOTIDE SEQUENCE [LARGE SCALE GENOMIC DNA]</scope>
    <source>
        <strain evidence="2 3">LHW52907</strain>
    </source>
</reference>
<name>A0A372GMP8_9ACTN</name>
<accession>A0A372GMP8</accession>
<comment type="caution">
    <text evidence="2">The sequence shown here is derived from an EMBL/GenBank/DDBJ whole genome shotgun (WGS) entry which is preliminary data.</text>
</comment>
<evidence type="ECO:0000313" key="2">
    <source>
        <dbReference type="EMBL" id="RFS86369.1"/>
    </source>
</evidence>
<feature type="compositionally biased region" description="Low complexity" evidence="1">
    <location>
        <begin position="26"/>
        <end position="36"/>
    </location>
</feature>
<keyword evidence="3" id="KW-1185">Reference proteome</keyword>
<sequence length="70" mass="8488">MTWAWRPACRPRPWTRRRTTGRRAWRSSWASPRGPRAAGRAWACRRPCSWCPPETAVARRARRSRWRRTR</sequence>
<feature type="compositionally biased region" description="Basic residues" evidence="1">
    <location>
        <begin position="13"/>
        <end position="25"/>
    </location>
</feature>